<evidence type="ECO:0000256" key="1">
    <source>
        <dbReference type="SAM" id="Phobius"/>
    </source>
</evidence>
<sequence length="291" mass="30518">MKTSAASPSSPLLGVLFAVVAAAVFSTAGVIVRRIDLPAWDVSFWRSALLVITMLPLLIWQRRQVMIDVRNGGPALLLSAVLLAGSFVSFILALGLAPVANVLIMFGATPFITALAARIFLGEPLHGHTIVAMAAAVVGLAISVAGSLQPGALAGMAVALIVVLCMSGNYVVVRHRRDIGMTPSIWLAGLISGLVALPFAHPENVTWAQLPWLFALSPGQLAIGLLLYMASLKRIPAAQASLLGLLELVLGPIWVWLFDGEKPDDLTLIGGAIVISAAAVNVWLDSRRSTG</sequence>
<keyword evidence="1" id="KW-0812">Transmembrane</keyword>
<dbReference type="PANTHER" id="PTHR22911">
    <property type="entry name" value="ACYL-MALONYL CONDENSING ENZYME-RELATED"/>
    <property type="match status" value="1"/>
</dbReference>
<feature type="transmembrane region" description="Helical" evidence="1">
    <location>
        <begin position="184"/>
        <end position="200"/>
    </location>
</feature>
<feature type="transmembrane region" description="Helical" evidence="1">
    <location>
        <begin position="128"/>
        <end position="146"/>
    </location>
</feature>
<dbReference type="EMBL" id="JAHOPB010000003">
    <property type="protein sequence ID" value="MBU8876803.1"/>
    <property type="molecule type" value="Genomic_DNA"/>
</dbReference>
<proteinExistence type="predicted"/>
<feature type="transmembrane region" description="Helical" evidence="1">
    <location>
        <begin position="102"/>
        <end position="121"/>
    </location>
</feature>
<accession>A0ABS6IQB8</accession>
<reference evidence="3 4" key="1">
    <citation type="submission" date="2021-06" db="EMBL/GenBank/DDBJ databases">
        <authorList>
            <person name="Lee D.H."/>
        </authorList>
    </citation>
    <scope>NUCLEOTIDE SEQUENCE [LARGE SCALE GENOMIC DNA]</scope>
    <source>
        <strain evidence="3 4">MMS21-HV4-11</strain>
    </source>
</reference>
<dbReference type="Proteomes" id="UP000727907">
    <property type="component" value="Unassembled WGS sequence"/>
</dbReference>
<dbReference type="Pfam" id="PF00892">
    <property type="entry name" value="EamA"/>
    <property type="match status" value="2"/>
</dbReference>
<feature type="domain" description="EamA" evidence="2">
    <location>
        <begin position="154"/>
        <end position="281"/>
    </location>
</feature>
<feature type="domain" description="EamA" evidence="2">
    <location>
        <begin position="13"/>
        <end position="143"/>
    </location>
</feature>
<evidence type="ECO:0000313" key="3">
    <source>
        <dbReference type="EMBL" id="MBU8876803.1"/>
    </source>
</evidence>
<feature type="transmembrane region" description="Helical" evidence="1">
    <location>
        <begin position="72"/>
        <end position="96"/>
    </location>
</feature>
<evidence type="ECO:0000259" key="2">
    <source>
        <dbReference type="Pfam" id="PF00892"/>
    </source>
</evidence>
<dbReference type="PANTHER" id="PTHR22911:SF135">
    <property type="entry name" value="BLR4310 PROTEIN"/>
    <property type="match status" value="1"/>
</dbReference>
<feature type="transmembrane region" description="Helical" evidence="1">
    <location>
        <begin position="242"/>
        <end position="260"/>
    </location>
</feature>
<feature type="transmembrane region" description="Helical" evidence="1">
    <location>
        <begin position="44"/>
        <end position="60"/>
    </location>
</feature>
<evidence type="ECO:0000313" key="4">
    <source>
        <dbReference type="Proteomes" id="UP000727907"/>
    </source>
</evidence>
<dbReference type="RefSeq" id="WP_216965980.1">
    <property type="nucleotide sequence ID" value="NZ_JAHOPB010000003.1"/>
</dbReference>
<feature type="transmembrane region" description="Helical" evidence="1">
    <location>
        <begin position="266"/>
        <end position="284"/>
    </location>
</feature>
<dbReference type="InterPro" id="IPR000620">
    <property type="entry name" value="EamA_dom"/>
</dbReference>
<protein>
    <submittedName>
        <fullName evidence="3">DMT family transporter</fullName>
    </submittedName>
</protein>
<name>A0ABS6IQB8_9HYPH</name>
<keyword evidence="1" id="KW-0472">Membrane</keyword>
<keyword evidence="1" id="KW-1133">Transmembrane helix</keyword>
<gene>
    <name evidence="3" type="ORF">KQ910_23715</name>
</gene>
<comment type="caution">
    <text evidence="3">The sequence shown here is derived from an EMBL/GenBank/DDBJ whole genome shotgun (WGS) entry which is preliminary data.</text>
</comment>
<feature type="transmembrane region" description="Helical" evidence="1">
    <location>
        <begin position="12"/>
        <end position="32"/>
    </location>
</feature>
<feature type="transmembrane region" description="Helical" evidence="1">
    <location>
        <begin position="212"/>
        <end position="230"/>
    </location>
</feature>
<organism evidence="3 4">
    <name type="scientific">Reyranella humidisoli</name>
    <dbReference type="NCBI Taxonomy" id="2849149"/>
    <lineage>
        <taxon>Bacteria</taxon>
        <taxon>Pseudomonadati</taxon>
        <taxon>Pseudomonadota</taxon>
        <taxon>Alphaproteobacteria</taxon>
        <taxon>Hyphomicrobiales</taxon>
        <taxon>Reyranellaceae</taxon>
        <taxon>Reyranella</taxon>
    </lineage>
</organism>
<keyword evidence="4" id="KW-1185">Reference proteome</keyword>
<feature type="transmembrane region" description="Helical" evidence="1">
    <location>
        <begin position="152"/>
        <end position="172"/>
    </location>
</feature>